<dbReference type="PRINTS" id="PR01550">
    <property type="entry name" value="TOP6AFAMILY"/>
</dbReference>
<comment type="cofactor">
    <cofactor evidence="2">
        <name>Mg(2+)</name>
        <dbReference type="ChEBI" id="CHEBI:18420"/>
    </cofactor>
</comment>
<dbReference type="InterPro" id="IPR036078">
    <property type="entry name" value="Spo11/TopoVI_A_sf"/>
</dbReference>
<dbReference type="GO" id="GO:0003677">
    <property type="term" value="F:DNA binding"/>
    <property type="evidence" value="ECO:0007669"/>
    <property type="project" value="UniProtKB-UniRule"/>
</dbReference>
<evidence type="ECO:0000313" key="13">
    <source>
        <dbReference type="EMBL" id="PTU20994.1"/>
    </source>
</evidence>
<dbReference type="FunFam" id="3.40.1360.10:FF:000018">
    <property type="entry name" value="Type II DNA topoisomerase VI subunit A"/>
    <property type="match status" value="1"/>
</dbReference>
<evidence type="ECO:0000259" key="11">
    <source>
        <dbReference type="Pfam" id="PF04406"/>
    </source>
</evidence>
<proteinExistence type="inferred from homology"/>
<evidence type="ECO:0000256" key="1">
    <source>
        <dbReference type="ARBA" id="ARBA00000185"/>
    </source>
</evidence>
<dbReference type="CDD" id="cd00223">
    <property type="entry name" value="TOPRIM_TopoIIB_SPO"/>
    <property type="match status" value="1"/>
</dbReference>
<dbReference type="Proteomes" id="UP000244073">
    <property type="component" value="Unassembled WGS sequence"/>
</dbReference>
<comment type="caution">
    <text evidence="13">The sequence shown here is derived from an EMBL/GenBank/DDBJ whole genome shotgun (WGS) entry which is preliminary data.</text>
</comment>
<dbReference type="GeneID" id="63810747"/>
<evidence type="ECO:0000256" key="9">
    <source>
        <dbReference type="ARBA" id="ARBA00023235"/>
    </source>
</evidence>
<dbReference type="InterPro" id="IPR002815">
    <property type="entry name" value="Spo11/TopoVI_A"/>
</dbReference>
<dbReference type="PANTHER" id="PTHR10848">
    <property type="entry name" value="MEIOTIC RECOMBINATION PROTEIN SPO11"/>
    <property type="match status" value="1"/>
</dbReference>
<feature type="domain" description="Topoisomerase 6 subunit A/Spo11 TOPRIM" evidence="12">
    <location>
        <begin position="232"/>
        <end position="376"/>
    </location>
</feature>
<dbReference type="InterPro" id="IPR013049">
    <property type="entry name" value="Spo11/TopoVI_A_N"/>
</dbReference>
<dbReference type="VEuPathDB" id="FungiDB:P175DRAFT_0437715"/>
<keyword evidence="7 10" id="KW-0799">Topoisomerase</keyword>
<dbReference type="EC" id="5.6.2.2" evidence="4"/>
<dbReference type="GO" id="GO:0003918">
    <property type="term" value="F:DNA topoisomerase type II (double strand cut, ATP-hydrolyzing) activity"/>
    <property type="evidence" value="ECO:0007669"/>
    <property type="project" value="UniProtKB-UniRule"/>
</dbReference>
<dbReference type="Gene3D" id="3.40.1360.10">
    <property type="match status" value="1"/>
</dbReference>
<dbReference type="PANTHER" id="PTHR10848:SF0">
    <property type="entry name" value="MEIOTIC RECOMBINATION PROTEIN SPO11"/>
    <property type="match status" value="1"/>
</dbReference>
<dbReference type="PROSITE" id="PS52041">
    <property type="entry name" value="TOPO_IIB"/>
    <property type="match status" value="1"/>
</dbReference>
<dbReference type="GO" id="GO:0000228">
    <property type="term" value="C:nuclear chromosome"/>
    <property type="evidence" value="ECO:0007669"/>
    <property type="project" value="TreeGrafter"/>
</dbReference>
<sequence length="397" mass="44488">MDDPIAAPELLSSTERVHQYIEKTLAAVLDQLLMADGQPAITLKRRTTHATFFINSRNGALESTDTETIISYSWPGKDAYEAWRFTVAMRILSAIAEAIHSGLVISKRDIYYGDPVCFGTQRVVDGLVDDFALTIGVQRSDLNVEAAAKGLVTGYYQLITTKDEVIDARFSTKDCLIPMAHEVAQIDISNVSWAIYRRLASSSFHTRAAAGNGILITVGTYISRILLRSCNRTQIFIQGKGYPDLGTRAFVRKIFESQPQPDNGPRFYALVDSDPDGMAIMSTYKYGSMAHTRNNGHLNVPSLRWLGLRTSDVVCDAESLGDETLIRLTMRDRKKVVSMLTKNPVWAVDGPELEWRAELLRMLMLNVKAETEILYHRHGGLEGWINRQMERMSGYLL</sequence>
<reference evidence="13 14" key="1">
    <citation type="journal article" date="2018" name="Proc. Natl. Acad. Sci. U.S.A.">
        <title>Linking secondary metabolites to gene clusters through genome sequencing of six diverse Aspergillus species.</title>
        <authorList>
            <person name="Kaerboelling I."/>
            <person name="Vesth T.C."/>
            <person name="Frisvad J.C."/>
            <person name="Nybo J.L."/>
            <person name="Theobald S."/>
            <person name="Kuo A."/>
            <person name="Bowyer P."/>
            <person name="Matsuda Y."/>
            <person name="Mondo S."/>
            <person name="Lyhne E.K."/>
            <person name="Kogle M.E."/>
            <person name="Clum A."/>
            <person name="Lipzen A."/>
            <person name="Salamov A."/>
            <person name="Ngan C.Y."/>
            <person name="Daum C."/>
            <person name="Chiniquy J."/>
            <person name="Barry K."/>
            <person name="LaButti K."/>
            <person name="Haridas S."/>
            <person name="Simmons B.A."/>
            <person name="Magnuson J.K."/>
            <person name="Mortensen U.H."/>
            <person name="Larsen T.O."/>
            <person name="Grigoriev I.V."/>
            <person name="Baker S.E."/>
            <person name="Andersen M.R."/>
        </authorList>
    </citation>
    <scope>NUCLEOTIDE SEQUENCE [LARGE SCALE GENOMIC DNA]</scope>
    <source>
        <strain evidence="13 14">IBT 24754</strain>
    </source>
</reference>
<evidence type="ECO:0000256" key="8">
    <source>
        <dbReference type="ARBA" id="ARBA00023125"/>
    </source>
</evidence>
<dbReference type="InterPro" id="IPR034136">
    <property type="entry name" value="TOPRIM_Topo6A/Spo11"/>
</dbReference>
<keyword evidence="6" id="KW-0460">Magnesium</keyword>
<dbReference type="Pfam" id="PF21180">
    <property type="entry name" value="TOP6A-Spo11_Toprim"/>
    <property type="match status" value="1"/>
</dbReference>
<evidence type="ECO:0000256" key="6">
    <source>
        <dbReference type="ARBA" id="ARBA00022842"/>
    </source>
</evidence>
<evidence type="ECO:0000256" key="3">
    <source>
        <dbReference type="ARBA" id="ARBA00006559"/>
    </source>
</evidence>
<protein>
    <recommendedName>
        <fullName evidence="4">DNA topoisomerase (ATP-hydrolyzing)</fullName>
        <ecNumber evidence="4">5.6.2.2</ecNumber>
    </recommendedName>
</protein>
<evidence type="ECO:0000256" key="4">
    <source>
        <dbReference type="ARBA" id="ARBA00012895"/>
    </source>
</evidence>
<dbReference type="GO" id="GO:0046872">
    <property type="term" value="F:metal ion binding"/>
    <property type="evidence" value="ECO:0007669"/>
    <property type="project" value="UniProtKB-KW"/>
</dbReference>
<feature type="active site" description="O-(5'-phospho-DNA)-tyrosine intermediate" evidence="10">
    <location>
        <position position="112"/>
    </location>
</feature>
<evidence type="ECO:0000256" key="7">
    <source>
        <dbReference type="ARBA" id="ARBA00023029"/>
    </source>
</evidence>
<keyword evidence="8 10" id="KW-0238">DNA-binding</keyword>
<keyword evidence="5" id="KW-0479">Metal-binding</keyword>
<comment type="catalytic activity">
    <reaction evidence="1 10">
        <text>ATP-dependent breakage, passage and rejoining of double-stranded DNA.</text>
        <dbReference type="EC" id="5.6.2.2"/>
    </reaction>
</comment>
<evidence type="ECO:0000313" key="14">
    <source>
        <dbReference type="Proteomes" id="UP000244073"/>
    </source>
</evidence>
<gene>
    <name evidence="13" type="ORF">P175DRAFT_0437715</name>
</gene>
<dbReference type="GO" id="GO:0042138">
    <property type="term" value="P:meiotic DNA double-strand break formation"/>
    <property type="evidence" value="ECO:0007669"/>
    <property type="project" value="TreeGrafter"/>
</dbReference>
<dbReference type="GO" id="GO:0005524">
    <property type="term" value="F:ATP binding"/>
    <property type="evidence" value="ECO:0007669"/>
    <property type="project" value="InterPro"/>
</dbReference>
<dbReference type="GO" id="GO:0007131">
    <property type="term" value="P:reciprocal meiotic recombination"/>
    <property type="evidence" value="ECO:0007669"/>
    <property type="project" value="TreeGrafter"/>
</dbReference>
<keyword evidence="9 10" id="KW-0413">Isomerase</keyword>
<dbReference type="Pfam" id="PF04406">
    <property type="entry name" value="TP6A_N"/>
    <property type="match status" value="1"/>
</dbReference>
<dbReference type="GO" id="GO:0000706">
    <property type="term" value="P:meiotic DNA double-strand break processing"/>
    <property type="evidence" value="ECO:0007669"/>
    <property type="project" value="TreeGrafter"/>
</dbReference>
<evidence type="ECO:0000256" key="5">
    <source>
        <dbReference type="ARBA" id="ARBA00022723"/>
    </source>
</evidence>
<comment type="similarity">
    <text evidence="3 10">Belongs to the TOP6A family.</text>
</comment>
<evidence type="ECO:0000256" key="2">
    <source>
        <dbReference type="ARBA" id="ARBA00001946"/>
    </source>
</evidence>
<dbReference type="EMBL" id="MSFN02000004">
    <property type="protein sequence ID" value="PTU20994.1"/>
    <property type="molecule type" value="Genomic_DNA"/>
</dbReference>
<dbReference type="OrthoDB" id="5377392at2759"/>
<feature type="domain" description="Spo11/DNA topoisomerase VI subunit A N-terminal" evidence="11">
    <location>
        <begin position="83"/>
        <end position="144"/>
    </location>
</feature>
<name>A0A2T5LXI9_9EURO</name>
<evidence type="ECO:0000259" key="12">
    <source>
        <dbReference type="Pfam" id="PF21180"/>
    </source>
</evidence>
<dbReference type="AlphaFoldDB" id="A0A2T5LXI9"/>
<dbReference type="RefSeq" id="XP_040752386.1">
    <property type="nucleotide sequence ID" value="XM_040893865.1"/>
</dbReference>
<dbReference type="SUPFAM" id="SSF56726">
    <property type="entry name" value="DNA topoisomerase IV, alpha subunit"/>
    <property type="match status" value="1"/>
</dbReference>
<dbReference type="Gene3D" id="1.10.10.10">
    <property type="entry name" value="Winged helix-like DNA-binding domain superfamily/Winged helix DNA-binding domain"/>
    <property type="match status" value="1"/>
</dbReference>
<accession>A0A2T5LXI9</accession>
<dbReference type="InterPro" id="IPR036388">
    <property type="entry name" value="WH-like_DNA-bd_sf"/>
</dbReference>
<evidence type="ECO:0000256" key="10">
    <source>
        <dbReference type="PROSITE-ProRule" id="PRU01385"/>
    </source>
</evidence>
<organism evidence="13 14">
    <name type="scientific">Aspergillus ochraceoroseus IBT 24754</name>
    <dbReference type="NCBI Taxonomy" id="1392256"/>
    <lineage>
        <taxon>Eukaryota</taxon>
        <taxon>Fungi</taxon>
        <taxon>Dikarya</taxon>
        <taxon>Ascomycota</taxon>
        <taxon>Pezizomycotina</taxon>
        <taxon>Eurotiomycetes</taxon>
        <taxon>Eurotiomycetidae</taxon>
        <taxon>Eurotiales</taxon>
        <taxon>Aspergillaceae</taxon>
        <taxon>Aspergillus</taxon>
        <taxon>Aspergillus subgen. Nidulantes</taxon>
    </lineage>
</organism>